<organism evidence="2 3">
    <name type="scientific">Spirilliplanes yamanashiensis</name>
    <dbReference type="NCBI Taxonomy" id="42233"/>
    <lineage>
        <taxon>Bacteria</taxon>
        <taxon>Bacillati</taxon>
        <taxon>Actinomycetota</taxon>
        <taxon>Actinomycetes</taxon>
        <taxon>Micromonosporales</taxon>
        <taxon>Micromonosporaceae</taxon>
        <taxon>Spirilliplanes</taxon>
    </lineage>
</organism>
<dbReference type="EMBL" id="BOOY01000018">
    <property type="protein sequence ID" value="GIJ03132.1"/>
    <property type="molecule type" value="Genomic_DNA"/>
</dbReference>
<evidence type="ECO:0000313" key="3">
    <source>
        <dbReference type="Proteomes" id="UP000652013"/>
    </source>
</evidence>
<protein>
    <submittedName>
        <fullName evidence="2">Uncharacterized protein</fullName>
    </submittedName>
</protein>
<evidence type="ECO:0000313" key="2">
    <source>
        <dbReference type="EMBL" id="GIJ03132.1"/>
    </source>
</evidence>
<name>A0A8J4DII8_9ACTN</name>
<dbReference type="RefSeq" id="WP_203938418.1">
    <property type="nucleotide sequence ID" value="NZ_BAAAGJ010000005.1"/>
</dbReference>
<evidence type="ECO:0000256" key="1">
    <source>
        <dbReference type="SAM" id="MobiDB-lite"/>
    </source>
</evidence>
<feature type="region of interest" description="Disordered" evidence="1">
    <location>
        <begin position="1"/>
        <end position="27"/>
    </location>
</feature>
<accession>A0A8J4DII8</accession>
<proteinExistence type="predicted"/>
<feature type="compositionally biased region" description="Basic and acidic residues" evidence="1">
    <location>
        <begin position="1"/>
        <end position="10"/>
    </location>
</feature>
<gene>
    <name evidence="2" type="ORF">Sya03_24840</name>
</gene>
<sequence>MLRWFRRDSTPDGAGRSPDGAADDADDDVPALRSALAGLHRYVNRNAGRLPTAAVVRARWIVDTLGEILDTADTRSLDIQATLTVRGVARDYLPTSLRSYLALGDHPAAASAGMLLEQLTTMQDGATRTLSAARTHDLDALATQGAFLRTKFHKSDLDL</sequence>
<dbReference type="Proteomes" id="UP000652013">
    <property type="component" value="Unassembled WGS sequence"/>
</dbReference>
<feature type="compositionally biased region" description="Low complexity" evidence="1">
    <location>
        <begin position="11"/>
        <end position="20"/>
    </location>
</feature>
<comment type="caution">
    <text evidence="2">The sequence shown here is derived from an EMBL/GenBank/DDBJ whole genome shotgun (WGS) entry which is preliminary data.</text>
</comment>
<dbReference type="AlphaFoldDB" id="A0A8J4DII8"/>
<keyword evidence="3" id="KW-1185">Reference proteome</keyword>
<reference evidence="2" key="1">
    <citation type="submission" date="2021-01" db="EMBL/GenBank/DDBJ databases">
        <title>Whole genome shotgun sequence of Spirilliplanes yamanashiensis NBRC 15828.</title>
        <authorList>
            <person name="Komaki H."/>
            <person name="Tamura T."/>
        </authorList>
    </citation>
    <scope>NUCLEOTIDE SEQUENCE</scope>
    <source>
        <strain evidence="2">NBRC 15828</strain>
    </source>
</reference>